<sequence>MKRTRFNLLAILGMATAITFSACSNDDENVNEPDDQQTERGSANVAMTDAAVDAENVTGVYMSVKGIKADGVDNANDATVMFDATQEVNVMAYQNGETYNFQSLDLKAGSYSGISFILDESKPAYVTFKDNTESEIEIEGNSSASNEYQVMGDFEINADAQTDLVADIDLRKAFKNTSETSAEGEYKLRTTARLVKANSAGTIKGSVENYNEMKTKMEEQNKKAKVVVYAYAEGTYEASEQEDADGEAGLKSRFENSVNSAVVAEDGTFTLAFMEDAEYEIVVASFEKSKDAPEEEEYSFSGSLEAKLTADAALNAVLSGLDVQANSSTNVSLYLGLQ</sequence>
<evidence type="ECO:0000313" key="4">
    <source>
        <dbReference type="Proteomes" id="UP000256779"/>
    </source>
</evidence>
<protein>
    <submittedName>
        <fullName evidence="3">Uncharacterized protein DUF4382</fullName>
    </submittedName>
</protein>
<keyword evidence="1" id="KW-0732">Signal</keyword>
<gene>
    <name evidence="3" type="ORF">C7460_105139</name>
</gene>
<dbReference type="AlphaFoldDB" id="A0A3D9L5G9"/>
<dbReference type="EMBL" id="QREG01000005">
    <property type="protein sequence ID" value="REE00516.1"/>
    <property type="molecule type" value="Genomic_DNA"/>
</dbReference>
<proteinExistence type="predicted"/>
<keyword evidence="4" id="KW-1185">Reference proteome</keyword>
<comment type="caution">
    <text evidence="3">The sequence shown here is derived from an EMBL/GenBank/DDBJ whole genome shotgun (WGS) entry which is preliminary data.</text>
</comment>
<dbReference type="Pfam" id="PF14321">
    <property type="entry name" value="DUF4382"/>
    <property type="match status" value="1"/>
</dbReference>
<reference evidence="3 4" key="1">
    <citation type="submission" date="2018-07" db="EMBL/GenBank/DDBJ databases">
        <title>Genomic Encyclopedia of Type Strains, Phase IV (KMG-IV): sequencing the most valuable type-strain genomes for metagenomic binning, comparative biology and taxonomic classification.</title>
        <authorList>
            <person name="Goeker M."/>
        </authorList>
    </citation>
    <scope>NUCLEOTIDE SEQUENCE [LARGE SCALE GENOMIC DNA]</scope>
    <source>
        <strain evidence="3 4">DSM 4134</strain>
    </source>
</reference>
<dbReference type="Proteomes" id="UP000256779">
    <property type="component" value="Unassembled WGS sequence"/>
</dbReference>
<evidence type="ECO:0000313" key="3">
    <source>
        <dbReference type="EMBL" id="REE00516.1"/>
    </source>
</evidence>
<dbReference type="InterPro" id="IPR025491">
    <property type="entry name" value="DUF4382"/>
</dbReference>
<accession>A0A3D9L5G9</accession>
<organism evidence="3 4">
    <name type="scientific">Marinoscillum furvescens DSM 4134</name>
    <dbReference type="NCBI Taxonomy" id="1122208"/>
    <lineage>
        <taxon>Bacteria</taxon>
        <taxon>Pseudomonadati</taxon>
        <taxon>Bacteroidota</taxon>
        <taxon>Cytophagia</taxon>
        <taxon>Cytophagales</taxon>
        <taxon>Reichenbachiellaceae</taxon>
        <taxon>Marinoscillum</taxon>
    </lineage>
</organism>
<evidence type="ECO:0000259" key="2">
    <source>
        <dbReference type="Pfam" id="PF14321"/>
    </source>
</evidence>
<name>A0A3D9L5G9_MARFU</name>
<feature type="signal peptide" evidence="1">
    <location>
        <begin position="1"/>
        <end position="22"/>
    </location>
</feature>
<dbReference type="PROSITE" id="PS51257">
    <property type="entry name" value="PROKAR_LIPOPROTEIN"/>
    <property type="match status" value="1"/>
</dbReference>
<feature type="chain" id="PRO_5017561011" evidence="1">
    <location>
        <begin position="23"/>
        <end position="338"/>
    </location>
</feature>
<feature type="domain" description="DUF4382" evidence="2">
    <location>
        <begin position="41"/>
        <end position="189"/>
    </location>
</feature>
<evidence type="ECO:0000256" key="1">
    <source>
        <dbReference type="SAM" id="SignalP"/>
    </source>
</evidence>
<dbReference type="RefSeq" id="WP_170147927.1">
    <property type="nucleotide sequence ID" value="NZ_QREG01000005.1"/>
</dbReference>